<gene>
    <name evidence="2" type="primary">152</name>
    <name evidence="2" type="ORF">SEA_ESTES_152</name>
</gene>
<proteinExistence type="predicted"/>
<dbReference type="Proteomes" id="UP000516127">
    <property type="component" value="Genome"/>
</dbReference>
<dbReference type="InterPro" id="IPR055670">
    <property type="entry name" value="DUF7246"/>
</dbReference>
<keyword evidence="3" id="KW-1185">Reference proteome</keyword>
<evidence type="ECO:0000313" key="2">
    <source>
        <dbReference type="EMBL" id="QNL30840.1"/>
    </source>
</evidence>
<name>A0A7G9A2K1_9CAUD</name>
<reference evidence="2 3" key="1">
    <citation type="submission" date="2020-06" db="EMBL/GenBank/DDBJ databases">
        <authorList>
            <person name="Allen T."/>
            <person name="Groscost A."/>
            <person name="Boice M."/>
            <person name="Bramwell-Butcher J."/>
            <person name="Davis-Nicholson M."/>
            <person name="Dedinsky M."/>
            <person name="DeKlotz J."/>
            <person name="Gardner J."/>
            <person name="Grosser P."/>
            <person name="Husler K."/>
            <person name="Lau J.R."/>
            <person name="Monlux M."/>
            <person name="Schlesinger M.K."/>
            <person name="Scholes A."/>
            <person name="Waughman L."/>
            <person name="Poxleitner M.K."/>
            <person name="Anders K.R."/>
            <person name="Garlena R.A."/>
            <person name="Russell D.A."/>
            <person name="Pope W.H."/>
            <person name="Jacobs-Sera D."/>
            <person name="Hatfull G.F."/>
        </authorList>
    </citation>
    <scope>NUCLEOTIDE SEQUENCE [LARGE SCALE GENOMIC DNA]</scope>
</reference>
<accession>A0A7G9A2K1</accession>
<dbReference type="Pfam" id="PF23904">
    <property type="entry name" value="DUF7246"/>
    <property type="match status" value="1"/>
</dbReference>
<evidence type="ECO:0000259" key="1">
    <source>
        <dbReference type="Pfam" id="PF23904"/>
    </source>
</evidence>
<dbReference type="GeneID" id="63210545"/>
<dbReference type="RefSeq" id="YP_010013886.1">
    <property type="nucleotide sequence ID" value="NC_053514.1"/>
</dbReference>
<dbReference type="KEGG" id="vg:63210545"/>
<dbReference type="EMBL" id="MT657341">
    <property type="protein sequence ID" value="QNL30840.1"/>
    <property type="molecule type" value="Genomic_DNA"/>
</dbReference>
<sequence length="101" mass="11506">MNIKKRVTPPADDRKLSEFHIPGRSNLVPGTEVSLEGKRGRYRFQYAEKSIHEGRPTVLTFVGGRLDGQGEKFVAVYPWRVKTVHRTSKTLVNITKEKGKK</sequence>
<organism evidence="2 3">
    <name type="scientific">Mycobacterium phage Estes</name>
    <dbReference type="NCBI Taxonomy" id="2759459"/>
    <lineage>
        <taxon>Viruses</taxon>
        <taxon>Duplodnaviria</taxon>
        <taxon>Heunggongvirae</taxon>
        <taxon>Uroviricota</taxon>
        <taxon>Caudoviricetes</taxon>
        <taxon>Vilmaviridae</taxon>
        <taxon>Mclasvirinae</taxon>
        <taxon>Reyvirus</taxon>
        <taxon>Reyvirus estes</taxon>
    </lineage>
</organism>
<protein>
    <recommendedName>
        <fullName evidence="1">DUF7246 domain-containing protein</fullName>
    </recommendedName>
</protein>
<feature type="domain" description="DUF7246" evidence="1">
    <location>
        <begin position="7"/>
        <end position="96"/>
    </location>
</feature>
<evidence type="ECO:0000313" key="3">
    <source>
        <dbReference type="Proteomes" id="UP000516127"/>
    </source>
</evidence>